<organism evidence="1 2">
    <name type="scientific">Candidatus Pantoea symbiotica</name>
    <dbReference type="NCBI Taxonomy" id="1884370"/>
    <lineage>
        <taxon>Bacteria</taxon>
        <taxon>Pseudomonadati</taxon>
        <taxon>Pseudomonadota</taxon>
        <taxon>Gammaproteobacteria</taxon>
        <taxon>Enterobacterales</taxon>
        <taxon>Erwiniaceae</taxon>
        <taxon>Pantoea</taxon>
    </lineage>
</organism>
<accession>A0A1I3XB73</accession>
<evidence type="ECO:0000313" key="1">
    <source>
        <dbReference type="EMBL" id="SFK16637.1"/>
    </source>
</evidence>
<dbReference type="EMBL" id="FOSD01000005">
    <property type="protein sequence ID" value="SFK16637.1"/>
    <property type="molecule type" value="Genomic_DNA"/>
</dbReference>
<protein>
    <submittedName>
        <fullName evidence="1">Uncharacterized protein</fullName>
    </submittedName>
</protein>
<keyword evidence="2" id="KW-1185">Reference proteome</keyword>
<proteinExistence type="predicted"/>
<sequence length="25" mass="2801">MAGFLLFCVLKKMPVSHGHLPPHQI</sequence>
<gene>
    <name evidence="1" type="ORF">SAMN05518863_10510</name>
</gene>
<reference evidence="1 2" key="1">
    <citation type="submission" date="2016-10" db="EMBL/GenBank/DDBJ databases">
        <authorList>
            <person name="Varghese N."/>
            <person name="Submissions S."/>
        </authorList>
    </citation>
    <scope>NUCLEOTIDE SEQUENCE [LARGE SCALE GENOMIC DNA]</scope>
    <source>
        <strain evidence="1 2">YR512</strain>
    </source>
</reference>
<name>A0A1I3XB73_9GAMM</name>
<comment type="caution">
    <text evidence="1">The sequence shown here is derived from an EMBL/GenBank/DDBJ whole genome shotgun (WGS) entry which is preliminary data.</text>
</comment>
<evidence type="ECO:0000313" key="2">
    <source>
        <dbReference type="Proteomes" id="UP000198841"/>
    </source>
</evidence>
<dbReference type="Proteomes" id="UP000198841">
    <property type="component" value="Unassembled WGS sequence"/>
</dbReference>